<name>A0A498HQ15_MALDO</name>
<dbReference type="Proteomes" id="UP000290289">
    <property type="component" value="Chromosome 16"/>
</dbReference>
<dbReference type="STRING" id="3750.A0A498HQ15"/>
<sequence length="91" mass="10606">MFFYWCFTQIRFSTTVSLRIPARKQRRNSRKGKRVVLLRSAGRLLDTYMPYVQYKSTVPQKDIASKQKELDVEANALISRGGKVSCNIYLI</sequence>
<protein>
    <submittedName>
        <fullName evidence="1">Uncharacterized protein</fullName>
    </submittedName>
</protein>
<evidence type="ECO:0000313" key="1">
    <source>
        <dbReference type="EMBL" id="RXH72012.1"/>
    </source>
</evidence>
<comment type="caution">
    <text evidence="1">The sequence shown here is derived from an EMBL/GenBank/DDBJ whole genome shotgun (WGS) entry which is preliminary data.</text>
</comment>
<accession>A0A498HQ15</accession>
<dbReference type="EMBL" id="RDQH01000342">
    <property type="protein sequence ID" value="RXH72012.1"/>
    <property type="molecule type" value="Genomic_DNA"/>
</dbReference>
<gene>
    <name evidence="1" type="ORF">DVH24_025513</name>
</gene>
<organism evidence="1 2">
    <name type="scientific">Malus domestica</name>
    <name type="common">Apple</name>
    <name type="synonym">Pyrus malus</name>
    <dbReference type="NCBI Taxonomy" id="3750"/>
    <lineage>
        <taxon>Eukaryota</taxon>
        <taxon>Viridiplantae</taxon>
        <taxon>Streptophyta</taxon>
        <taxon>Embryophyta</taxon>
        <taxon>Tracheophyta</taxon>
        <taxon>Spermatophyta</taxon>
        <taxon>Magnoliopsida</taxon>
        <taxon>eudicotyledons</taxon>
        <taxon>Gunneridae</taxon>
        <taxon>Pentapetalae</taxon>
        <taxon>rosids</taxon>
        <taxon>fabids</taxon>
        <taxon>Rosales</taxon>
        <taxon>Rosaceae</taxon>
        <taxon>Amygdaloideae</taxon>
        <taxon>Maleae</taxon>
        <taxon>Malus</taxon>
    </lineage>
</organism>
<evidence type="ECO:0000313" key="2">
    <source>
        <dbReference type="Proteomes" id="UP000290289"/>
    </source>
</evidence>
<reference evidence="1 2" key="1">
    <citation type="submission" date="2018-10" db="EMBL/GenBank/DDBJ databases">
        <title>A high-quality apple genome assembly.</title>
        <authorList>
            <person name="Hu J."/>
        </authorList>
    </citation>
    <scope>NUCLEOTIDE SEQUENCE [LARGE SCALE GENOMIC DNA]</scope>
    <source>
        <strain evidence="2">cv. HFTH1</strain>
        <tissue evidence="1">Young leaf</tissue>
    </source>
</reference>
<keyword evidence="2" id="KW-1185">Reference proteome</keyword>
<dbReference type="AlphaFoldDB" id="A0A498HQ15"/>
<proteinExistence type="predicted"/>